<proteinExistence type="predicted"/>
<name>A0A0A9GEL0_ARUDO</name>
<accession>A0A0A9GEL0</accession>
<protein>
    <submittedName>
        <fullName evidence="1">Uncharacterized protein</fullName>
    </submittedName>
</protein>
<dbReference type="EMBL" id="GBRH01174376">
    <property type="protein sequence ID" value="JAE23520.1"/>
    <property type="molecule type" value="Transcribed_RNA"/>
</dbReference>
<dbReference type="AlphaFoldDB" id="A0A0A9GEL0"/>
<reference evidence="1" key="2">
    <citation type="journal article" date="2015" name="Data Brief">
        <title>Shoot transcriptome of the giant reed, Arundo donax.</title>
        <authorList>
            <person name="Barrero R.A."/>
            <person name="Guerrero F.D."/>
            <person name="Moolhuijzen P."/>
            <person name="Goolsby J.A."/>
            <person name="Tidwell J."/>
            <person name="Bellgard S.E."/>
            <person name="Bellgard M.I."/>
        </authorList>
    </citation>
    <scope>NUCLEOTIDE SEQUENCE</scope>
    <source>
        <tissue evidence="1">Shoot tissue taken approximately 20 cm above the soil surface</tissue>
    </source>
</reference>
<organism evidence="1">
    <name type="scientific">Arundo donax</name>
    <name type="common">Giant reed</name>
    <name type="synonym">Donax arundinaceus</name>
    <dbReference type="NCBI Taxonomy" id="35708"/>
    <lineage>
        <taxon>Eukaryota</taxon>
        <taxon>Viridiplantae</taxon>
        <taxon>Streptophyta</taxon>
        <taxon>Embryophyta</taxon>
        <taxon>Tracheophyta</taxon>
        <taxon>Spermatophyta</taxon>
        <taxon>Magnoliopsida</taxon>
        <taxon>Liliopsida</taxon>
        <taxon>Poales</taxon>
        <taxon>Poaceae</taxon>
        <taxon>PACMAD clade</taxon>
        <taxon>Arundinoideae</taxon>
        <taxon>Arundineae</taxon>
        <taxon>Arundo</taxon>
    </lineage>
</organism>
<reference evidence="1" key="1">
    <citation type="submission" date="2014-09" db="EMBL/GenBank/DDBJ databases">
        <authorList>
            <person name="Magalhaes I.L.F."/>
            <person name="Oliveira U."/>
            <person name="Santos F.R."/>
            <person name="Vidigal T.H.D.A."/>
            <person name="Brescovit A.D."/>
            <person name="Santos A.J."/>
        </authorList>
    </citation>
    <scope>NUCLEOTIDE SEQUENCE</scope>
    <source>
        <tissue evidence="1">Shoot tissue taken approximately 20 cm above the soil surface</tissue>
    </source>
</reference>
<evidence type="ECO:0000313" key="1">
    <source>
        <dbReference type="EMBL" id="JAE23520.1"/>
    </source>
</evidence>
<sequence length="57" mass="6826">MIWSVDYESRLWIPYLHIPRELVRSRWWNLQKIAVARHQSVQLHGLTVDVSSHSCNL</sequence>